<gene>
    <name evidence="1" type="ORF">NLG97_g4471</name>
</gene>
<protein>
    <submittedName>
        <fullName evidence="1">Uncharacterized protein</fullName>
    </submittedName>
</protein>
<accession>A0ACC1QXR8</accession>
<reference evidence="1" key="1">
    <citation type="submission" date="2022-07" db="EMBL/GenBank/DDBJ databases">
        <title>Genome Sequence of Lecanicillium saksenae.</title>
        <authorList>
            <person name="Buettner E."/>
        </authorList>
    </citation>
    <scope>NUCLEOTIDE SEQUENCE</scope>
    <source>
        <strain evidence="1">VT-O1</strain>
    </source>
</reference>
<dbReference type="Proteomes" id="UP001148737">
    <property type="component" value="Unassembled WGS sequence"/>
</dbReference>
<sequence>MAEALGAAASGITLFELGTKVCRKVAAVKDAPKTWKKYTDGLHTVACLQSSLESCLRSYPHLKDLRGRVGETEERPLVDYVNTKLSVVRRDAETLLKRCDPTVEKNEGRWGFFLDLFNRGRKSIGFVLKQVAVQDLISVVEATETHLHVALTAIMINSSEAWRAQSETLFVSILDEVRKSGETLDLLEKDGKRIWNAKFEVYLPSNGENCNSRIRGDASSIKATSLPLAEGSRARQAMNKAKETMQAFYNTLMRKPQSDQPLKGKRPLSSSAQTQQGETSSVLHEAGAEPESAGQQADQADGSRVSTSSCLATGRDGDYRIIIEDGKCFSVPTDSVDWRRAGDPNYPAIRRFGEVVDSIPPEKLKDARNKPDSQVVEMVKASAVAALQATEAETVSAEPVVPLSLGPKLKIFIEKTVQLEDCKVSMSTRFRFCVQRVNCSDEEQVFDVMPPCSTLDGTRCEHVTMEVEDGVAFLVSLPTCVMLNSLEYLPCEGTPDDASGSSSFALPLLSKCRGSDACHHTAVEQTGSDQLACASQYSFYGFPVEKGIMDENVSVYRNWLHRDPFGLLRAVIRGEGLPDSLEITLDLLVHFMLAVKRHEDVAAEAGFRQARVWESQLRSCISPDDDAFELVRRVRGLSSASLEEVVHALLWIFWTLELREEFKKVSAAVLRRADHPISQRGSDSALPCRPTLPNHVIEALNVRRLSALSRIADLMLKEMESWRDSYAHDIGKTLVPRDSNGVVLHPSAEVDILRSSLAYGYLDLECSRWLMLRGPASAELGFPGTNFDRIHHAIVLMLDLGKWEVVTKSRTGQTHKPLAELSKLLPTMGGGFSVPFYPSNSMVFDFGNTKPPLHVLIRKLDEEDWGVDLDGLG</sequence>
<evidence type="ECO:0000313" key="2">
    <source>
        <dbReference type="Proteomes" id="UP001148737"/>
    </source>
</evidence>
<comment type="caution">
    <text evidence="1">The sequence shown here is derived from an EMBL/GenBank/DDBJ whole genome shotgun (WGS) entry which is preliminary data.</text>
</comment>
<keyword evidence="2" id="KW-1185">Reference proteome</keyword>
<organism evidence="1 2">
    <name type="scientific">Lecanicillium saksenae</name>
    <dbReference type="NCBI Taxonomy" id="468837"/>
    <lineage>
        <taxon>Eukaryota</taxon>
        <taxon>Fungi</taxon>
        <taxon>Dikarya</taxon>
        <taxon>Ascomycota</taxon>
        <taxon>Pezizomycotina</taxon>
        <taxon>Sordariomycetes</taxon>
        <taxon>Hypocreomycetidae</taxon>
        <taxon>Hypocreales</taxon>
        <taxon>Cordycipitaceae</taxon>
        <taxon>Lecanicillium</taxon>
    </lineage>
</organism>
<dbReference type="EMBL" id="JANAKD010000442">
    <property type="protein sequence ID" value="KAJ3493850.1"/>
    <property type="molecule type" value="Genomic_DNA"/>
</dbReference>
<evidence type="ECO:0000313" key="1">
    <source>
        <dbReference type="EMBL" id="KAJ3493850.1"/>
    </source>
</evidence>
<proteinExistence type="predicted"/>
<name>A0ACC1QXR8_9HYPO</name>